<dbReference type="PATRIC" id="fig|1268236.3.peg.1102"/>
<comment type="caution">
    <text evidence="1">The sequence shown here is derived from an EMBL/GenBank/DDBJ whole genome shotgun (WGS) entry which is preliminary data.</text>
</comment>
<organism evidence="1 2">
    <name type="scientific">Aeromonas molluscorum 848</name>
    <dbReference type="NCBI Taxonomy" id="1268236"/>
    <lineage>
        <taxon>Bacteria</taxon>
        <taxon>Pseudomonadati</taxon>
        <taxon>Pseudomonadota</taxon>
        <taxon>Gammaproteobacteria</taxon>
        <taxon>Aeromonadales</taxon>
        <taxon>Aeromonadaceae</taxon>
        <taxon>Aeromonas</taxon>
    </lineage>
</organism>
<reference evidence="1 2" key="1">
    <citation type="journal article" date="2013" name="Genome Announc.">
        <title>Draft Genome Sequence of Aeromonas molluscorum Strain 848TT, Isolated from Bivalve Molluscs.</title>
        <authorList>
            <person name="Spataro N."/>
            <person name="Farfan M."/>
            <person name="Albarral V."/>
            <person name="Sanglas A."/>
            <person name="Loren J.G."/>
            <person name="Fuste M.C."/>
            <person name="Bosch E."/>
        </authorList>
    </citation>
    <scope>NUCLEOTIDE SEQUENCE [LARGE SCALE GENOMIC DNA]</scope>
    <source>
        <strain evidence="1 2">848</strain>
    </source>
</reference>
<name>R1F8J3_9GAMM</name>
<accession>R1F8J3</accession>
<protein>
    <submittedName>
        <fullName evidence="1">Transcriptional activator HlyU</fullName>
    </submittedName>
</protein>
<proteinExistence type="predicted"/>
<dbReference type="EMBL" id="AQGQ01000021">
    <property type="protein sequence ID" value="EOD56073.1"/>
    <property type="molecule type" value="Genomic_DNA"/>
</dbReference>
<gene>
    <name evidence="1" type="ORF">G113_05523</name>
</gene>
<keyword evidence="2" id="KW-1185">Reference proteome</keyword>
<dbReference type="Proteomes" id="UP000013526">
    <property type="component" value="Unassembled WGS sequence"/>
</dbReference>
<evidence type="ECO:0000313" key="1">
    <source>
        <dbReference type="EMBL" id="EOD56073.1"/>
    </source>
</evidence>
<evidence type="ECO:0000313" key="2">
    <source>
        <dbReference type="Proteomes" id="UP000013526"/>
    </source>
</evidence>
<dbReference type="AlphaFoldDB" id="R1F8J3"/>
<dbReference type="InterPro" id="IPR018772">
    <property type="entry name" value="Transcription_activator_HlyU"/>
</dbReference>
<sequence>MSHHFGGSMFKTLFKSLFGGAAPAAPEVTPTEYAGYLIYPEPMAEGGQYRLAGRITKEVAGELCTHRFIRSDLFASPADAERFMVQKAQTFINQTGEQMFGPRPGQDA</sequence>
<dbReference type="Pfam" id="PF10115">
    <property type="entry name" value="HlyU"/>
    <property type="match status" value="1"/>
</dbReference>